<name>A0ABR1HV21_9HYPO</name>
<dbReference type="InterPro" id="IPR020846">
    <property type="entry name" value="MFS_dom"/>
</dbReference>
<dbReference type="SUPFAM" id="SSF103473">
    <property type="entry name" value="MFS general substrate transporter"/>
    <property type="match status" value="1"/>
</dbReference>
<reference evidence="3 4" key="1">
    <citation type="journal article" date="2025" name="Microbiol. Resour. Announc.">
        <title>Draft genome sequences for Neonectria magnoliae and Neonectria punicea, canker pathogens of Liriodendron tulipifera and Acer saccharum in West Virginia.</title>
        <authorList>
            <person name="Petronek H.M."/>
            <person name="Kasson M.T."/>
            <person name="Metheny A.M."/>
            <person name="Stauder C.M."/>
            <person name="Lovett B."/>
            <person name="Lynch S.C."/>
            <person name="Garnas J.R."/>
            <person name="Kasson L.R."/>
            <person name="Stajich J.E."/>
        </authorList>
    </citation>
    <scope>NUCLEOTIDE SEQUENCE [LARGE SCALE GENOMIC DNA]</scope>
    <source>
        <strain evidence="3 4">NRRL 64651</strain>
    </source>
</reference>
<organism evidence="3 4">
    <name type="scientific">Neonectria magnoliae</name>
    <dbReference type="NCBI Taxonomy" id="2732573"/>
    <lineage>
        <taxon>Eukaryota</taxon>
        <taxon>Fungi</taxon>
        <taxon>Dikarya</taxon>
        <taxon>Ascomycota</taxon>
        <taxon>Pezizomycotina</taxon>
        <taxon>Sordariomycetes</taxon>
        <taxon>Hypocreomycetidae</taxon>
        <taxon>Hypocreales</taxon>
        <taxon>Nectriaceae</taxon>
        <taxon>Neonectria</taxon>
    </lineage>
</organism>
<dbReference type="Gene3D" id="1.20.1250.20">
    <property type="entry name" value="MFS general substrate transporter like domains"/>
    <property type="match status" value="1"/>
</dbReference>
<feature type="domain" description="Major facilitator superfamily (MFS) profile" evidence="2">
    <location>
        <begin position="25"/>
        <end position="109"/>
    </location>
</feature>
<dbReference type="EMBL" id="JAZAVK010000086">
    <property type="protein sequence ID" value="KAK7425037.1"/>
    <property type="molecule type" value="Genomic_DNA"/>
</dbReference>
<comment type="subcellular location">
    <subcellularLocation>
        <location evidence="1">Membrane</location>
        <topology evidence="1">Multi-pass membrane protein</topology>
    </subcellularLocation>
</comment>
<evidence type="ECO:0000256" key="1">
    <source>
        <dbReference type="ARBA" id="ARBA00004141"/>
    </source>
</evidence>
<proteinExistence type="predicted"/>
<dbReference type="PROSITE" id="PS50850">
    <property type="entry name" value="MFS"/>
    <property type="match status" value="1"/>
</dbReference>
<dbReference type="InterPro" id="IPR036259">
    <property type="entry name" value="MFS_trans_sf"/>
</dbReference>
<sequence length="109" mass="11686">MAHGKFDRGFSGFRGTFRPLPNAGSGIHRLISLQLVGFDSSLMGSLNVMPTYSNYFALTTTTKSLNTAISYVGSAAVSPLAGPLVDWRGWIECIYWSALLTLIGGIIQG</sequence>
<gene>
    <name evidence="3" type="ORF">QQZ08_008313</name>
</gene>
<comment type="caution">
    <text evidence="3">The sequence shown here is derived from an EMBL/GenBank/DDBJ whole genome shotgun (WGS) entry which is preliminary data.</text>
</comment>
<dbReference type="Proteomes" id="UP001498421">
    <property type="component" value="Unassembled WGS sequence"/>
</dbReference>
<evidence type="ECO:0000259" key="2">
    <source>
        <dbReference type="PROSITE" id="PS50850"/>
    </source>
</evidence>
<evidence type="ECO:0000313" key="3">
    <source>
        <dbReference type="EMBL" id="KAK7425037.1"/>
    </source>
</evidence>
<protein>
    <recommendedName>
        <fullName evidence="2">Major facilitator superfamily (MFS) profile domain-containing protein</fullName>
    </recommendedName>
</protein>
<evidence type="ECO:0000313" key="4">
    <source>
        <dbReference type="Proteomes" id="UP001498421"/>
    </source>
</evidence>
<accession>A0ABR1HV21</accession>
<keyword evidence="4" id="KW-1185">Reference proteome</keyword>